<dbReference type="Gene3D" id="3.40.50.1820">
    <property type="entry name" value="alpha/beta hydrolase"/>
    <property type="match status" value="1"/>
</dbReference>
<name>A0A381TDP1_9ZZZZ</name>
<proteinExistence type="predicted"/>
<reference evidence="2" key="1">
    <citation type="submission" date="2018-05" db="EMBL/GenBank/DDBJ databases">
        <authorList>
            <person name="Lanie J.A."/>
            <person name="Ng W.-L."/>
            <person name="Kazmierczak K.M."/>
            <person name="Andrzejewski T.M."/>
            <person name="Davidsen T.M."/>
            <person name="Wayne K.J."/>
            <person name="Tettelin H."/>
            <person name="Glass J.I."/>
            <person name="Rusch D."/>
            <person name="Podicherti R."/>
            <person name="Tsui H.-C.T."/>
            <person name="Winkler M.E."/>
        </authorList>
    </citation>
    <scope>NUCLEOTIDE SEQUENCE</scope>
</reference>
<protein>
    <recommendedName>
        <fullName evidence="1">AB hydrolase-1 domain-containing protein</fullName>
    </recommendedName>
</protein>
<dbReference type="SUPFAM" id="SSF53474">
    <property type="entry name" value="alpha/beta-Hydrolases"/>
    <property type="match status" value="1"/>
</dbReference>
<accession>A0A381TDP1</accession>
<organism evidence="2">
    <name type="scientific">marine metagenome</name>
    <dbReference type="NCBI Taxonomy" id="408172"/>
    <lineage>
        <taxon>unclassified sequences</taxon>
        <taxon>metagenomes</taxon>
        <taxon>ecological metagenomes</taxon>
    </lineage>
</organism>
<evidence type="ECO:0000313" key="2">
    <source>
        <dbReference type="EMBL" id="SVA13688.1"/>
    </source>
</evidence>
<feature type="domain" description="AB hydrolase-1" evidence="1">
    <location>
        <begin position="27"/>
        <end position="139"/>
    </location>
</feature>
<evidence type="ECO:0000259" key="1">
    <source>
        <dbReference type="Pfam" id="PF00561"/>
    </source>
</evidence>
<dbReference type="AlphaFoldDB" id="A0A381TDP1"/>
<dbReference type="EMBL" id="UINC01004351">
    <property type="protein sequence ID" value="SVA13688.1"/>
    <property type="molecule type" value="Genomic_DNA"/>
</dbReference>
<sequence length="229" mass="25576">MPKKYLEKQFSGPTIKLNYAESQQNGPPMVLIHGLGGRWVNWEPVITQFADSWHIHAIDLRGHGDSGWVPNKYAFVDYPCEVIEFIQEVIKQPVYVIGHSLGGITTAGLCAIAPELVTAATLEDPPLYIREWFDESSFAPIFQAVLDIRNQNLDERETAIELRKIDPESSDEAIFTRAQAVTKADPGIWDAAISGQIHENWNPDEVLQTIKTPTLLMQANPDKGGALRD</sequence>
<dbReference type="PANTHER" id="PTHR46438">
    <property type="entry name" value="ALPHA/BETA-HYDROLASES SUPERFAMILY PROTEIN"/>
    <property type="match status" value="1"/>
</dbReference>
<dbReference type="Pfam" id="PF00561">
    <property type="entry name" value="Abhydrolase_1"/>
    <property type="match status" value="1"/>
</dbReference>
<gene>
    <name evidence="2" type="ORF">METZ01_LOCUS66542</name>
</gene>
<dbReference type="InterPro" id="IPR000073">
    <property type="entry name" value="AB_hydrolase_1"/>
</dbReference>
<dbReference type="InterPro" id="IPR029058">
    <property type="entry name" value="AB_hydrolase_fold"/>
</dbReference>
<feature type="non-terminal residue" evidence="2">
    <location>
        <position position="229"/>
    </location>
</feature>